<name>A0A1H9FCJ7_9GAMM</name>
<gene>
    <name evidence="1" type="ORF">SAMN05216522_102264</name>
</gene>
<dbReference type="EMBL" id="FOGC01000002">
    <property type="protein sequence ID" value="SEQ35650.1"/>
    <property type="molecule type" value="Genomic_DNA"/>
</dbReference>
<proteinExistence type="predicted"/>
<protein>
    <submittedName>
        <fullName evidence="1">Uncharacterized protein</fullName>
    </submittedName>
</protein>
<evidence type="ECO:0000313" key="2">
    <source>
        <dbReference type="Proteomes" id="UP000242515"/>
    </source>
</evidence>
<dbReference type="Proteomes" id="UP000242515">
    <property type="component" value="Unassembled WGS sequence"/>
</dbReference>
<accession>A0A1H9FCJ7</accession>
<organism evidence="1 2">
    <name type="scientific">Rosenbergiella nectarea</name>
    <dbReference type="NCBI Taxonomy" id="988801"/>
    <lineage>
        <taxon>Bacteria</taxon>
        <taxon>Pseudomonadati</taxon>
        <taxon>Pseudomonadota</taxon>
        <taxon>Gammaproteobacteria</taxon>
        <taxon>Enterobacterales</taxon>
        <taxon>Erwiniaceae</taxon>
        <taxon>Rosenbergiella</taxon>
    </lineage>
</organism>
<evidence type="ECO:0000313" key="1">
    <source>
        <dbReference type="EMBL" id="SEQ35650.1"/>
    </source>
</evidence>
<sequence>MVNESGFTRKCMDDIIGEAVITLLKSGGAITTSTLLSQLTDMAKVSANQERKEACLQSIVEVKQSISKNYQARSQFLRNQSSLFESGNNLHRYDTKH</sequence>
<reference evidence="2" key="1">
    <citation type="submission" date="2016-10" db="EMBL/GenBank/DDBJ databases">
        <authorList>
            <person name="Varghese N."/>
            <person name="Submissions S."/>
        </authorList>
    </citation>
    <scope>NUCLEOTIDE SEQUENCE [LARGE SCALE GENOMIC DNA]</scope>
    <source>
        <strain evidence="2">8N4</strain>
    </source>
</reference>
<dbReference type="STRING" id="988801.SAMN05216522_102264"/>
<dbReference type="AlphaFoldDB" id="A0A1H9FCJ7"/>
<keyword evidence="2" id="KW-1185">Reference proteome</keyword>